<name>A0ABX0UX03_9HYPH</name>
<accession>A0ABX0UX03</accession>
<protein>
    <submittedName>
        <fullName evidence="1">Uncharacterized protein</fullName>
    </submittedName>
</protein>
<dbReference type="EMBL" id="JAASQI010000001">
    <property type="protein sequence ID" value="NIJ56938.1"/>
    <property type="molecule type" value="Genomic_DNA"/>
</dbReference>
<reference evidence="1 2" key="1">
    <citation type="submission" date="2020-03" db="EMBL/GenBank/DDBJ databases">
        <title>Genomic Encyclopedia of Type Strains, Phase IV (KMG-IV): sequencing the most valuable type-strain genomes for metagenomic binning, comparative biology and taxonomic classification.</title>
        <authorList>
            <person name="Goeker M."/>
        </authorList>
    </citation>
    <scope>NUCLEOTIDE SEQUENCE [LARGE SCALE GENOMIC DNA]</scope>
    <source>
        <strain evidence="1 2">DSM 103870</strain>
    </source>
</reference>
<keyword evidence="2" id="KW-1185">Reference proteome</keyword>
<evidence type="ECO:0000313" key="1">
    <source>
        <dbReference type="EMBL" id="NIJ56938.1"/>
    </source>
</evidence>
<sequence>MYKRNQLEEAILRSEGHDPAGEVQDIRIRMKRLLDSDRKRAVVVESLFDQAYAFYSAAAPGTGQEVWFTSYEVLALWVGLKLLASGYPQGRVVTVLRHHRKALEREHERITSSDLLPLFGRSGFLDKRATDEHRERLVQEGRLVERIDDMVFLAIEAVPDVGISTRVINDDSDPRPANICRGGKELMHFMEVEGFMKRPVLVVELTNAAHQLTHWLARIEPTRRGRP</sequence>
<dbReference type="RefSeq" id="WP_166948829.1">
    <property type="nucleotide sequence ID" value="NZ_JAASQI010000001.1"/>
</dbReference>
<organism evidence="1 2">
    <name type="scientific">Pseudochelatococcus lubricantis</name>
    <dbReference type="NCBI Taxonomy" id="1538102"/>
    <lineage>
        <taxon>Bacteria</taxon>
        <taxon>Pseudomonadati</taxon>
        <taxon>Pseudomonadota</taxon>
        <taxon>Alphaproteobacteria</taxon>
        <taxon>Hyphomicrobiales</taxon>
        <taxon>Chelatococcaceae</taxon>
        <taxon>Pseudochelatococcus</taxon>
    </lineage>
</organism>
<comment type="caution">
    <text evidence="1">The sequence shown here is derived from an EMBL/GenBank/DDBJ whole genome shotgun (WGS) entry which is preliminary data.</text>
</comment>
<proteinExistence type="predicted"/>
<dbReference type="Proteomes" id="UP001429580">
    <property type="component" value="Unassembled WGS sequence"/>
</dbReference>
<gene>
    <name evidence="1" type="ORF">FHS82_000751</name>
</gene>
<evidence type="ECO:0000313" key="2">
    <source>
        <dbReference type="Proteomes" id="UP001429580"/>
    </source>
</evidence>